<proteinExistence type="predicted"/>
<dbReference type="InterPro" id="IPR010496">
    <property type="entry name" value="AL/BT2_dom"/>
</dbReference>
<sequence length="239" mass="25771">MNKMLLVTLLLLAVIALLLLTPLPASTPIAKTAEYTSTKVLISQGEFQGKPATVVEYDWGDWRDWLNLARSLVGLGSNPNSIAMLNGSSFTNGVIEADLASTIPEGSGGMARGFIGIAFRVAPDLNSYEAIYLRPANGRIDDPERRTRALQYISHPDFHFDVSRKTNPGVYETGADIGLGEWIKLRIEVDGAVAKVYVNGQPLLTVNDLKLGATRGGGVALWVNPGSKAYFANLVITPK</sequence>
<keyword evidence="3" id="KW-1185">Reference proteome</keyword>
<dbReference type="Pfam" id="PF06439">
    <property type="entry name" value="3keto-disac_hyd"/>
    <property type="match status" value="1"/>
</dbReference>
<dbReference type="EMBL" id="JAYMYJ010000093">
    <property type="protein sequence ID" value="MEB4591256.1"/>
    <property type="molecule type" value="Genomic_DNA"/>
</dbReference>
<evidence type="ECO:0000259" key="1">
    <source>
        <dbReference type="Pfam" id="PF06439"/>
    </source>
</evidence>
<dbReference type="RefSeq" id="WP_324694727.1">
    <property type="nucleotide sequence ID" value="NZ_JAYMYJ010000093.1"/>
</dbReference>
<reference evidence="2 3" key="2">
    <citation type="submission" date="2024-01" db="EMBL/GenBank/DDBJ databases">
        <authorList>
            <person name="Xie X."/>
        </authorList>
    </citation>
    <scope>NUCLEOTIDE SEQUENCE [LARGE SCALE GENOMIC DNA]</scope>
    <source>
        <strain evidence="2">SCUT-1</strain>
    </source>
</reference>
<feature type="domain" description="3-keto-alpha-glucoside-1,2-lyase/3-keto-2-hydroxy-glucal hydratase" evidence="1">
    <location>
        <begin position="153"/>
        <end position="236"/>
    </location>
</feature>
<accession>A0ABU6CWQ5</accession>
<organism evidence="2 3">
    <name type="scientific">Candidatus Thiothrix phosphatis</name>
    <dbReference type="NCBI Taxonomy" id="3112415"/>
    <lineage>
        <taxon>Bacteria</taxon>
        <taxon>Pseudomonadati</taxon>
        <taxon>Pseudomonadota</taxon>
        <taxon>Gammaproteobacteria</taxon>
        <taxon>Thiotrichales</taxon>
        <taxon>Thiotrichaceae</taxon>
        <taxon>Thiothrix</taxon>
    </lineage>
</organism>
<evidence type="ECO:0000313" key="3">
    <source>
        <dbReference type="Proteomes" id="UP001308005"/>
    </source>
</evidence>
<comment type="caution">
    <text evidence="2">The sequence shown here is derived from an EMBL/GenBank/DDBJ whole genome shotgun (WGS) entry which is preliminary data.</text>
</comment>
<gene>
    <name evidence="2" type="ORF">VSS37_09730</name>
</gene>
<evidence type="ECO:0000313" key="2">
    <source>
        <dbReference type="EMBL" id="MEB4591256.1"/>
    </source>
</evidence>
<dbReference type="Gene3D" id="2.60.120.560">
    <property type="entry name" value="Exo-inulinase, domain 1"/>
    <property type="match status" value="1"/>
</dbReference>
<dbReference type="Proteomes" id="UP001308005">
    <property type="component" value="Unassembled WGS sequence"/>
</dbReference>
<protein>
    <recommendedName>
        <fullName evidence="1">3-keto-alpha-glucoside-1,2-lyase/3-keto-2-hydroxy-glucal hydratase domain-containing protein</fullName>
    </recommendedName>
</protein>
<reference evidence="3" key="1">
    <citation type="submission" date="2023-07" db="EMBL/GenBank/DDBJ databases">
        <title>The carbon used by Thiothrix.</title>
        <authorList>
            <person name="Chen L."/>
        </authorList>
    </citation>
    <scope>NUCLEOTIDE SEQUENCE [LARGE SCALE GENOMIC DNA]</scope>
</reference>
<name>A0ABU6CWQ5_9GAMM</name>